<dbReference type="AlphaFoldDB" id="A0A196S662"/>
<dbReference type="InterPro" id="IPR026906">
    <property type="entry name" value="LRR_5"/>
</dbReference>
<accession>A0A196S662</accession>
<comment type="caution">
    <text evidence="2">The sequence shown here is derived from an EMBL/GenBank/DDBJ whole genome shotgun (WGS) entry which is preliminary data.</text>
</comment>
<evidence type="ECO:0000313" key="2">
    <source>
        <dbReference type="EMBL" id="OAO12565.1"/>
    </source>
</evidence>
<keyword evidence="1" id="KW-1133">Transmembrane helix</keyword>
<dbReference type="Proteomes" id="UP000078348">
    <property type="component" value="Unassembled WGS sequence"/>
</dbReference>
<dbReference type="InterPro" id="IPR053139">
    <property type="entry name" value="Surface_bspA-like"/>
</dbReference>
<dbReference type="Pfam" id="PF13306">
    <property type="entry name" value="LRR_5"/>
    <property type="match status" value="4"/>
</dbReference>
<organism evidence="2 3">
    <name type="scientific">Blastocystis sp. subtype 1 (strain ATCC 50177 / NandII)</name>
    <dbReference type="NCBI Taxonomy" id="478820"/>
    <lineage>
        <taxon>Eukaryota</taxon>
        <taxon>Sar</taxon>
        <taxon>Stramenopiles</taxon>
        <taxon>Bigyra</taxon>
        <taxon>Opalozoa</taxon>
        <taxon>Opalinata</taxon>
        <taxon>Blastocystidae</taxon>
        <taxon>Blastocystis</taxon>
    </lineage>
</organism>
<keyword evidence="1" id="KW-0812">Transmembrane</keyword>
<reference evidence="2 3" key="1">
    <citation type="submission" date="2016-05" db="EMBL/GenBank/DDBJ databases">
        <title>Nuclear genome of Blastocystis sp. subtype 1 NandII.</title>
        <authorList>
            <person name="Gentekaki E."/>
            <person name="Curtis B."/>
            <person name="Stairs C."/>
            <person name="Eme L."/>
            <person name="Herman E."/>
            <person name="Klimes V."/>
            <person name="Arias M.C."/>
            <person name="Elias M."/>
            <person name="Hilliou F."/>
            <person name="Klute M."/>
            <person name="Malik S.-B."/>
            <person name="Pightling A."/>
            <person name="Rachubinski R."/>
            <person name="Salas D."/>
            <person name="Schlacht A."/>
            <person name="Suga H."/>
            <person name="Archibald J."/>
            <person name="Ball S.G."/>
            <person name="Clark G."/>
            <person name="Dacks J."/>
            <person name="Van Der Giezen M."/>
            <person name="Tsaousis A."/>
            <person name="Roger A."/>
        </authorList>
    </citation>
    <scope>NUCLEOTIDE SEQUENCE [LARGE SCALE GENOMIC DNA]</scope>
    <source>
        <strain evidence="3">ATCC 50177 / NandII</strain>
    </source>
</reference>
<protein>
    <submittedName>
        <fullName evidence="2">Uncharacterized protein</fullName>
    </submittedName>
</protein>
<evidence type="ECO:0000313" key="3">
    <source>
        <dbReference type="Proteomes" id="UP000078348"/>
    </source>
</evidence>
<dbReference type="SUPFAM" id="SSF52058">
    <property type="entry name" value="L domain-like"/>
    <property type="match status" value="2"/>
</dbReference>
<dbReference type="PANTHER" id="PTHR45661:SF3">
    <property type="entry name" value="IG-LIKE DOMAIN-CONTAINING PROTEIN"/>
    <property type="match status" value="1"/>
</dbReference>
<dbReference type="STRING" id="478820.A0A196S662"/>
<gene>
    <name evidence="2" type="ORF">AV274_5765</name>
</gene>
<dbReference type="EMBL" id="LXWW01000536">
    <property type="protein sequence ID" value="OAO12565.1"/>
    <property type="molecule type" value="Genomic_DNA"/>
</dbReference>
<proteinExistence type="predicted"/>
<keyword evidence="3" id="KW-1185">Reference proteome</keyword>
<feature type="transmembrane region" description="Helical" evidence="1">
    <location>
        <begin position="167"/>
        <end position="186"/>
    </location>
</feature>
<evidence type="ECO:0000256" key="1">
    <source>
        <dbReference type="SAM" id="Phobius"/>
    </source>
</evidence>
<dbReference type="PANTHER" id="PTHR45661">
    <property type="entry name" value="SURFACE ANTIGEN"/>
    <property type="match status" value="1"/>
</dbReference>
<dbReference type="InterPro" id="IPR032675">
    <property type="entry name" value="LRR_dom_sf"/>
</dbReference>
<dbReference type="Gene3D" id="3.80.10.10">
    <property type="entry name" value="Ribonuclease Inhibitor"/>
    <property type="match status" value="4"/>
</dbReference>
<sequence>MSIASGCFHCTNADSEMIVRDCPALEELKIGSHSFPSFKSLKMSGLPSLQRIHMGKECFKAVSLEVKKMESLETIVLGKNCFEKSLHTIIEDCPKLTTVTLKSGAVRGVKSDKCSVVLKNLPLLETVTRGTGCFENAKLQTENCPKLKTDWTKTCDCKHWLAKNWKWLALVLVFVLAVGIIVPIILHNRHKSTEEEETIDNLKQCLNNTEITEDITELVIPSDHCNTNVTVINLGRFKKLKNLTIDDNTFGEVEEVKLDGLQELERVIIGSNNFRNKNGTFILKNCLSVKQLVIGNNSFTDYNGFEVRETPSLEEIIIGDSCFGNVEDMSIVGMRKVEKVSIGENSFSNREGSFALIDCEVVKEIRVGDNSFANYNECDIRSTPLLELIEIGNGCFRNVGSMEITGMQKLNRLEIGEDSFSQLDFDDFPSSQSVELAADDAPHFQLYDCPSLKELLIGSFSFSGYSVCEIHSLSSIELIAIGGSCFVASSLELLDLPLLQSVEFGSDSFLNCTRAAFDELPSLTQFTMGKNAFTFKDVSGSSLLLKDLPRLGSLTTQGENSTSFRFPHRVYLENLPSLTNVTLPNAFFYTYDFYTFNITQALMEVIQPSFMNCWSDYVVSSEEVELVIPSNVCNDEEITQLDLSPYREVRTLSIGDNSFSSASSIIIAGLAKVENITVGSGCGLRSSLELKDLPRLRRLVIGDWSFMLCNRVVFENLAVLTDLQLGDSVFTFSDDLSTTLIMRNLPLLGVLSSQNVLSSTFSNPRHIVLENMPSIITVMLPSAFQYKDDAYVRNVGDALAYPFQHAFLNCWTTSYVPASTTSLGIPDNKCNEVTIVSFDLTMYTHLETLVVGKNCYRNVEVFNITGLDSLRSIVINDYSFYSASFYSMDLPSLETVECGDYTFFDCSHAAFENLPQLTSMQLGESAFVFPQNSTDSSLIMRSKHRLPA</sequence>
<keyword evidence="1" id="KW-0472">Membrane</keyword>
<name>A0A196S662_BLAHN</name>